<dbReference type="InterPro" id="IPR051269">
    <property type="entry name" value="Fe-S_cluster_ET"/>
</dbReference>
<keyword evidence="4 6" id="KW-0408">Iron</keyword>
<organism evidence="7 8">
    <name type="scientific">candidate division WWE3 bacterium RIFCSPLOWO2_01_FULL_41_18</name>
    <dbReference type="NCBI Taxonomy" id="1802625"/>
    <lineage>
        <taxon>Bacteria</taxon>
        <taxon>Katanobacteria</taxon>
    </lineage>
</organism>
<evidence type="ECO:0000313" key="7">
    <source>
        <dbReference type="EMBL" id="OGC55790.1"/>
    </source>
</evidence>
<dbReference type="SUPFAM" id="SSF54862">
    <property type="entry name" value="4Fe-4S ferredoxins"/>
    <property type="match status" value="1"/>
</dbReference>
<dbReference type="AlphaFoldDB" id="A0A1F4VFQ6"/>
<keyword evidence="5 6" id="KW-0411">Iron-sulfur</keyword>
<keyword evidence="2 6" id="KW-0479">Metal-binding</keyword>
<dbReference type="Gene3D" id="3.30.70.20">
    <property type="match status" value="1"/>
</dbReference>
<evidence type="ECO:0000256" key="6">
    <source>
        <dbReference type="RuleBase" id="RU368020"/>
    </source>
</evidence>
<reference evidence="7 8" key="1">
    <citation type="journal article" date="2016" name="Nat. Commun.">
        <title>Thousands of microbial genomes shed light on interconnected biogeochemical processes in an aquifer system.</title>
        <authorList>
            <person name="Anantharaman K."/>
            <person name="Brown C.T."/>
            <person name="Hug L.A."/>
            <person name="Sharon I."/>
            <person name="Castelle C.J."/>
            <person name="Probst A.J."/>
            <person name="Thomas B.C."/>
            <person name="Singh A."/>
            <person name="Wilkins M.J."/>
            <person name="Karaoz U."/>
            <person name="Brodie E.L."/>
            <person name="Williams K.H."/>
            <person name="Hubbard S.S."/>
            <person name="Banfield J.F."/>
        </authorList>
    </citation>
    <scope>NUCLEOTIDE SEQUENCE [LARGE SCALE GENOMIC DNA]</scope>
</reference>
<dbReference type="InterPro" id="IPR001080">
    <property type="entry name" value="3Fe4S_ferredoxin"/>
</dbReference>
<protein>
    <recommendedName>
        <fullName evidence="6">Ferredoxin</fullName>
    </recommendedName>
</protein>
<gene>
    <name evidence="7" type="ORF">A3A78_02005</name>
</gene>
<comment type="function">
    <text evidence="6">Ferredoxins are iron-sulfur proteins that transfer electrons in a wide variety of metabolic reactions.</text>
</comment>
<dbReference type="Pfam" id="PF13370">
    <property type="entry name" value="Fer4_13"/>
    <property type="match status" value="1"/>
</dbReference>
<evidence type="ECO:0000256" key="4">
    <source>
        <dbReference type="ARBA" id="ARBA00023004"/>
    </source>
</evidence>
<dbReference type="PANTHER" id="PTHR36923:SF3">
    <property type="entry name" value="FERREDOXIN"/>
    <property type="match status" value="1"/>
</dbReference>
<evidence type="ECO:0000256" key="5">
    <source>
        <dbReference type="ARBA" id="ARBA00023014"/>
    </source>
</evidence>
<evidence type="ECO:0000256" key="2">
    <source>
        <dbReference type="ARBA" id="ARBA00022723"/>
    </source>
</evidence>
<dbReference type="PRINTS" id="PR00352">
    <property type="entry name" value="3FE4SFRDOXIN"/>
</dbReference>
<dbReference type="GO" id="GO:0009055">
    <property type="term" value="F:electron transfer activity"/>
    <property type="evidence" value="ECO:0007669"/>
    <property type="project" value="UniProtKB-UniRule"/>
</dbReference>
<dbReference type="GO" id="GO:0005506">
    <property type="term" value="F:iron ion binding"/>
    <property type="evidence" value="ECO:0007669"/>
    <property type="project" value="UniProtKB-UniRule"/>
</dbReference>
<dbReference type="EMBL" id="MEVI01000001">
    <property type="protein sequence ID" value="OGC55790.1"/>
    <property type="molecule type" value="Genomic_DNA"/>
</dbReference>
<keyword evidence="1 6" id="KW-0813">Transport</keyword>
<proteinExistence type="predicted"/>
<dbReference type="PANTHER" id="PTHR36923">
    <property type="entry name" value="FERREDOXIN"/>
    <property type="match status" value="1"/>
</dbReference>
<evidence type="ECO:0000256" key="1">
    <source>
        <dbReference type="ARBA" id="ARBA00022448"/>
    </source>
</evidence>
<dbReference type="GO" id="GO:0051536">
    <property type="term" value="F:iron-sulfur cluster binding"/>
    <property type="evidence" value="ECO:0007669"/>
    <property type="project" value="UniProtKB-KW"/>
</dbReference>
<dbReference type="Proteomes" id="UP000176504">
    <property type="component" value="Unassembled WGS sequence"/>
</dbReference>
<accession>A0A1F4VFQ6</accession>
<keyword evidence="3 6" id="KW-0249">Electron transport</keyword>
<evidence type="ECO:0000313" key="8">
    <source>
        <dbReference type="Proteomes" id="UP000176504"/>
    </source>
</evidence>
<sequence>MKKITKVIVDRNLCIGAGTCVTTAGEVFKLDEENKAVVVNIKGADISDLLIAAQSCPTAAISLYDEDGNPIFPSVK</sequence>
<comment type="caution">
    <text evidence="7">The sequence shown here is derived from an EMBL/GenBank/DDBJ whole genome shotgun (WGS) entry which is preliminary data.</text>
</comment>
<evidence type="ECO:0000256" key="3">
    <source>
        <dbReference type="ARBA" id="ARBA00022982"/>
    </source>
</evidence>
<name>A0A1F4VFQ6_UNCKA</name>